<dbReference type="AlphaFoldDB" id="A0A4Q2DAX6"/>
<gene>
    <name evidence="1" type="ORF">EST38_g10160</name>
</gene>
<accession>A0A4Q2DAX6</accession>
<protein>
    <submittedName>
        <fullName evidence="1">Uncharacterized protein</fullName>
    </submittedName>
</protein>
<organism evidence="1 2">
    <name type="scientific">Candolleomyces aberdarensis</name>
    <dbReference type="NCBI Taxonomy" id="2316362"/>
    <lineage>
        <taxon>Eukaryota</taxon>
        <taxon>Fungi</taxon>
        <taxon>Dikarya</taxon>
        <taxon>Basidiomycota</taxon>
        <taxon>Agaricomycotina</taxon>
        <taxon>Agaricomycetes</taxon>
        <taxon>Agaricomycetidae</taxon>
        <taxon>Agaricales</taxon>
        <taxon>Agaricineae</taxon>
        <taxon>Psathyrellaceae</taxon>
        <taxon>Candolleomyces</taxon>
    </lineage>
</organism>
<sequence>MSLPTPIDLFSSTSRTRAGVARLAGDAAFWTFVQWITKSSIPVHIPIATEIDKVLSEVFYAVGACQKAFNNQGWAIHILRLWPMLIKGTVCLKGSLDKITKEELALITPKAGSFVIIDSKGTLLAWHIRDIISPRLQRITKAATLKLNSQAPALFQDGPPDLPSTWHNWSPENPDTLMLRSGAINISPLCMENNTSSPSLSPDVLENLEAVEEYLEAMSPIAYILYAVSVIIHPAVSRCHWTLSKLVNVEEIENGETTNTHNHT</sequence>
<keyword evidence="2" id="KW-1185">Reference proteome</keyword>
<name>A0A4Q2DAX6_9AGAR</name>
<evidence type="ECO:0000313" key="2">
    <source>
        <dbReference type="Proteomes" id="UP000290288"/>
    </source>
</evidence>
<evidence type="ECO:0000313" key="1">
    <source>
        <dbReference type="EMBL" id="RXW15694.1"/>
    </source>
</evidence>
<proteinExistence type="predicted"/>
<dbReference type="EMBL" id="SDEE01000522">
    <property type="protein sequence ID" value="RXW15694.1"/>
    <property type="molecule type" value="Genomic_DNA"/>
</dbReference>
<comment type="caution">
    <text evidence="1">The sequence shown here is derived from an EMBL/GenBank/DDBJ whole genome shotgun (WGS) entry which is preliminary data.</text>
</comment>
<dbReference type="OrthoDB" id="10470900at2759"/>
<dbReference type="Proteomes" id="UP000290288">
    <property type="component" value="Unassembled WGS sequence"/>
</dbReference>
<reference evidence="1 2" key="1">
    <citation type="submission" date="2019-01" db="EMBL/GenBank/DDBJ databases">
        <title>Draft genome sequence of Psathyrella aberdarensis IHI B618.</title>
        <authorList>
            <person name="Buettner E."/>
            <person name="Kellner H."/>
        </authorList>
    </citation>
    <scope>NUCLEOTIDE SEQUENCE [LARGE SCALE GENOMIC DNA]</scope>
    <source>
        <strain evidence="1 2">IHI B618</strain>
    </source>
</reference>